<dbReference type="RefSeq" id="WP_268881476.1">
    <property type="nucleotide sequence ID" value="NZ_CP114029.1"/>
</dbReference>
<gene>
    <name evidence="3" type="ORF">OH818_01490</name>
</gene>
<evidence type="ECO:0000259" key="2">
    <source>
        <dbReference type="Pfam" id="PF20155"/>
    </source>
</evidence>
<feature type="transmembrane region" description="Helical" evidence="1">
    <location>
        <begin position="343"/>
        <end position="366"/>
    </location>
</feature>
<dbReference type="PANTHER" id="PTHR38812">
    <property type="entry name" value="MU-LIKE PROPHAGE FLUMU PROTEIN GP42"/>
    <property type="match status" value="1"/>
</dbReference>
<name>A0ABY7C034_9HYPH</name>
<sequence>MAGKQYPLSVVVQAVDKLTAPMRRMNNAITDTFKPVRRLQAGFGALQRESGLSRIASEAGHVKDAMGGVLRQTAMLGAAFGGVAYLFKTQLVDTASEFERYGAILETVEGSASKAQASLDWVSKFAAKTPYEIGEVTDSFVKLRAYGLDPTDGLLSTLGDTSAAMGKPIVQAVEAIADAVTGENERLKEFGIKARKMGSDFVYEYTNNGKTVTKRAKANSREQIRETLRAIWNEKYAGAMERQSRTWSGMMSNLMDYWTRFKLMIMSSGVFEWLTGKLSHFLAKLGEMEKNGALKELAEKIGVRIVQALQTMWSVGTQVWSFLKAFGKSLQWVHDVFGSWKPVIYAVAAILAGPLIAGIASLTLAITSLGIAMGATPFGLMLAGIAGLVSAIYLLKKAWDWFSGTKNKLTAEAKGEMFSKNQASKFGAPANIGSYTNSAQNLIHTNNAAVTVDFKNVPQGVSVKPGRNNGVPLSMDVGRMMVAP</sequence>
<feature type="transmembrane region" description="Helical" evidence="1">
    <location>
        <begin position="378"/>
        <end position="395"/>
    </location>
</feature>
<proteinExistence type="predicted"/>
<keyword evidence="1" id="KW-0812">Transmembrane</keyword>
<accession>A0ABY7C034</accession>
<dbReference type="InterPro" id="IPR053058">
    <property type="entry name" value="Mulikevirus_tape_measure"/>
</dbReference>
<feature type="domain" description="Tape measure protein N-terminal" evidence="2">
    <location>
        <begin position="90"/>
        <end position="262"/>
    </location>
</feature>
<dbReference type="Pfam" id="PF20155">
    <property type="entry name" value="TMP_3"/>
    <property type="match status" value="1"/>
</dbReference>
<organism evidence="3 4">
    <name type="scientific">Jiella pelagia</name>
    <dbReference type="NCBI Taxonomy" id="2986949"/>
    <lineage>
        <taxon>Bacteria</taxon>
        <taxon>Pseudomonadati</taxon>
        <taxon>Pseudomonadota</taxon>
        <taxon>Alphaproteobacteria</taxon>
        <taxon>Hyphomicrobiales</taxon>
        <taxon>Aurantimonadaceae</taxon>
        <taxon>Jiella</taxon>
    </lineage>
</organism>
<dbReference type="InterPro" id="IPR013491">
    <property type="entry name" value="Tape_meas_N"/>
</dbReference>
<protein>
    <submittedName>
        <fullName evidence="3">Tape measure protein</fullName>
    </submittedName>
</protein>
<keyword evidence="1" id="KW-1133">Transmembrane helix</keyword>
<dbReference type="Proteomes" id="UP001164020">
    <property type="component" value="Chromosome"/>
</dbReference>
<keyword evidence="1" id="KW-0472">Membrane</keyword>
<dbReference type="EMBL" id="CP114029">
    <property type="protein sequence ID" value="WAP69038.1"/>
    <property type="molecule type" value="Genomic_DNA"/>
</dbReference>
<keyword evidence="4" id="KW-1185">Reference proteome</keyword>
<dbReference type="PANTHER" id="PTHR38812:SF2">
    <property type="entry name" value="MU-LIKE PROPHAGE FLUMU PROTEIN GP42"/>
    <property type="match status" value="1"/>
</dbReference>
<reference evidence="3" key="1">
    <citation type="submission" date="2022-12" db="EMBL/GenBank/DDBJ databases">
        <title>Jiella pelagia sp. nov., isolated from phosphonate enriched culture of Northwest Pacific surface seawater.</title>
        <authorList>
            <person name="Shin D.Y."/>
            <person name="Hwang C.Y."/>
        </authorList>
    </citation>
    <scope>NUCLEOTIDE SEQUENCE</scope>
    <source>
        <strain evidence="3">HL-NP1</strain>
    </source>
</reference>
<evidence type="ECO:0000313" key="3">
    <source>
        <dbReference type="EMBL" id="WAP69038.1"/>
    </source>
</evidence>
<evidence type="ECO:0000256" key="1">
    <source>
        <dbReference type="SAM" id="Phobius"/>
    </source>
</evidence>
<evidence type="ECO:0000313" key="4">
    <source>
        <dbReference type="Proteomes" id="UP001164020"/>
    </source>
</evidence>